<dbReference type="EMBL" id="FR824254">
    <property type="protein sequence ID" value="CCA23833.1"/>
    <property type="molecule type" value="Genomic_DNA"/>
</dbReference>
<gene>
    <name evidence="1" type="primary">AlNc14C209G8879</name>
    <name evidence="1" type="ORF">ALNC14_099770</name>
</gene>
<organism evidence="1">
    <name type="scientific">Albugo laibachii Nc14</name>
    <dbReference type="NCBI Taxonomy" id="890382"/>
    <lineage>
        <taxon>Eukaryota</taxon>
        <taxon>Sar</taxon>
        <taxon>Stramenopiles</taxon>
        <taxon>Oomycota</taxon>
        <taxon>Peronosporomycetes</taxon>
        <taxon>Albuginales</taxon>
        <taxon>Albuginaceae</taxon>
        <taxon>Albugo</taxon>
    </lineage>
</organism>
<sequence length="55" mass="5901">MSTMLRVILSAAAASELKATTIILVRVDKGSHIRFTSIKDGACPLTKTLLLLIAF</sequence>
<proteinExistence type="predicted"/>
<dbReference type="HOGENOM" id="CLU_3091281_0_0_1"/>
<protein>
    <submittedName>
        <fullName evidence="1">AlNc14C209G8879 protein</fullName>
    </submittedName>
</protein>
<dbReference type="AlphaFoldDB" id="F0WR72"/>
<accession>F0WR72</accession>
<evidence type="ECO:0000313" key="1">
    <source>
        <dbReference type="EMBL" id="CCA23833.1"/>
    </source>
</evidence>
<name>F0WR72_9STRA</name>
<reference evidence="1" key="1">
    <citation type="journal article" date="2011" name="PLoS Biol.">
        <title>Gene gain and loss during evolution of obligate parasitism in the white rust pathogen of Arabidopsis thaliana.</title>
        <authorList>
            <person name="Kemen E."/>
            <person name="Gardiner A."/>
            <person name="Schultz-Larsen T."/>
            <person name="Kemen A.C."/>
            <person name="Balmuth A.L."/>
            <person name="Robert-Seilaniantz A."/>
            <person name="Bailey K."/>
            <person name="Holub E."/>
            <person name="Studholme D.J."/>
            <person name="Maclean D."/>
            <person name="Jones J.D."/>
        </authorList>
    </citation>
    <scope>NUCLEOTIDE SEQUENCE</scope>
</reference>
<reference evidence="1" key="2">
    <citation type="submission" date="2011-02" db="EMBL/GenBank/DDBJ databases">
        <authorList>
            <person name="MacLean D."/>
        </authorList>
    </citation>
    <scope>NUCLEOTIDE SEQUENCE</scope>
</reference>